<sequence length="469" mass="52090">MIGYMENAESRNFDVELFVTTARKAPVTVRVQAQDTNNASLDVTFTVTAGGVKQLFIDNSYRNIKTGMSQKGILVTSSDEIVIYGVNKERNSNDAFLGLPTDVIGTEYYATTYAPATRYCLILVVGVHDNTTVEITFPDQADVNITYDGQWYGPNSKLTLKMHRFSTFQAHNVGDLTGTYVKSDKPVSFFSGNKKTKIGPGNSQDHLVEQQVPVSRWGRKFAIMPVPDRVVGDYFRFVASEENTTVTVRGQNQGQSFEESFTLASPGDWIQKNYSSTSFSYVESSKAILLVQYVLSMVSDNADPAMFIIPPIEQYAADYTFTTPKWTGGNQGRSDPNVTEYSYFNYFMFVVKDSEKYGLRMDGRRLPSNTEYNIIPGTDLVAGYVSLTDGTHICRHISPISVFGGYLYGRQRLESYAFPSGMRLAPINAPCTKTTTGPGDGLDNDCDGLIDEELCYDDGQGIGMVQYYS</sequence>
<evidence type="ECO:0000313" key="3">
    <source>
        <dbReference type="Proteomes" id="UP001186944"/>
    </source>
</evidence>
<organism evidence="2 3">
    <name type="scientific">Pinctada imbricata</name>
    <name type="common">Atlantic pearl-oyster</name>
    <name type="synonym">Pinctada martensii</name>
    <dbReference type="NCBI Taxonomy" id="66713"/>
    <lineage>
        <taxon>Eukaryota</taxon>
        <taxon>Metazoa</taxon>
        <taxon>Spiralia</taxon>
        <taxon>Lophotrochozoa</taxon>
        <taxon>Mollusca</taxon>
        <taxon>Bivalvia</taxon>
        <taxon>Autobranchia</taxon>
        <taxon>Pteriomorphia</taxon>
        <taxon>Pterioida</taxon>
        <taxon>Pterioidea</taxon>
        <taxon>Pteriidae</taxon>
        <taxon>Pinctada</taxon>
    </lineage>
</organism>
<dbReference type="InterPro" id="IPR035234">
    <property type="entry name" value="IgGFc-bd_N"/>
</dbReference>
<accession>A0AA88Y2M4</accession>
<dbReference type="Proteomes" id="UP001186944">
    <property type="component" value="Unassembled WGS sequence"/>
</dbReference>
<proteinExistence type="predicted"/>
<protein>
    <recommendedName>
        <fullName evidence="1">IgGFc-binding protein N-terminal domain-containing protein</fullName>
    </recommendedName>
</protein>
<comment type="caution">
    <text evidence="2">The sequence shown here is derived from an EMBL/GenBank/DDBJ whole genome shotgun (WGS) entry which is preliminary data.</text>
</comment>
<dbReference type="Pfam" id="PF17517">
    <property type="entry name" value="IgGFc_binding"/>
    <property type="match status" value="1"/>
</dbReference>
<reference evidence="2" key="1">
    <citation type="submission" date="2019-08" db="EMBL/GenBank/DDBJ databases">
        <title>The improved chromosome-level genome for the pearl oyster Pinctada fucata martensii using PacBio sequencing and Hi-C.</title>
        <authorList>
            <person name="Zheng Z."/>
        </authorList>
    </citation>
    <scope>NUCLEOTIDE SEQUENCE</scope>
    <source>
        <strain evidence="2">ZZ-2019</strain>
        <tissue evidence="2">Adductor muscle</tissue>
    </source>
</reference>
<dbReference type="PANTHER" id="PTHR46534:SF1">
    <property type="entry name" value="IGGFC-BINDING PROTEIN N-TERMINAL DOMAIN-CONTAINING PROTEIN"/>
    <property type="match status" value="1"/>
</dbReference>
<dbReference type="EMBL" id="VSWD01000008">
    <property type="protein sequence ID" value="KAK3094797.1"/>
    <property type="molecule type" value="Genomic_DNA"/>
</dbReference>
<dbReference type="AlphaFoldDB" id="A0AA88Y2M4"/>
<name>A0AA88Y2M4_PINIB</name>
<dbReference type="PANTHER" id="PTHR46534">
    <property type="entry name" value="IGGFC_BINDING DOMAIN-CONTAINING PROTEIN"/>
    <property type="match status" value="1"/>
</dbReference>
<feature type="domain" description="IgGFc-binding protein N-terminal" evidence="1">
    <location>
        <begin position="94"/>
        <end position="409"/>
    </location>
</feature>
<evidence type="ECO:0000313" key="2">
    <source>
        <dbReference type="EMBL" id="KAK3094797.1"/>
    </source>
</evidence>
<evidence type="ECO:0000259" key="1">
    <source>
        <dbReference type="Pfam" id="PF17517"/>
    </source>
</evidence>
<keyword evidence="3" id="KW-1185">Reference proteome</keyword>
<gene>
    <name evidence="2" type="ORF">FSP39_006366</name>
</gene>